<dbReference type="OrthoDB" id="2661811at2"/>
<dbReference type="STRING" id="1763538.LPB68_04755"/>
<name>A0A167C6C3_9BACL</name>
<organism evidence="1 2">
    <name type="scientific">Paenibacillus crassostreae</name>
    <dbReference type="NCBI Taxonomy" id="1763538"/>
    <lineage>
        <taxon>Bacteria</taxon>
        <taxon>Bacillati</taxon>
        <taxon>Bacillota</taxon>
        <taxon>Bacilli</taxon>
        <taxon>Bacillales</taxon>
        <taxon>Paenibacillaceae</taxon>
        <taxon>Paenibacillus</taxon>
    </lineage>
</organism>
<accession>A0A167C6C3</accession>
<keyword evidence="2" id="KW-1185">Reference proteome</keyword>
<proteinExistence type="predicted"/>
<sequence>MNFQRAYKRELLQIALHEYCDLSLKYEALRELQRRGKSKYPETVRKYDGKEERTISELYLKGFLLRDIARRFGRSKQAICDKLGVMHKNGLPYRKLAIWTKSGYEPGRKTS</sequence>
<dbReference type="AlphaFoldDB" id="A0A167C6C3"/>
<dbReference type="RefSeq" id="WP_068659697.1">
    <property type="nucleotide sequence ID" value="NZ_CP017770.1"/>
</dbReference>
<dbReference type="EMBL" id="LSFN01000032">
    <property type="protein sequence ID" value="OAB72834.1"/>
    <property type="molecule type" value="Genomic_DNA"/>
</dbReference>
<reference evidence="1 2" key="1">
    <citation type="submission" date="2016-02" db="EMBL/GenBank/DDBJ databases">
        <title>Paenibacillus sp. LPB0068, isolated from Crassostrea gigas.</title>
        <authorList>
            <person name="Shin S.-K."/>
            <person name="Yi H."/>
        </authorList>
    </citation>
    <scope>NUCLEOTIDE SEQUENCE [LARGE SCALE GENOMIC DNA]</scope>
    <source>
        <strain evidence="1 2">LPB0068</strain>
    </source>
</reference>
<evidence type="ECO:0000313" key="2">
    <source>
        <dbReference type="Proteomes" id="UP000077134"/>
    </source>
</evidence>
<evidence type="ECO:0008006" key="3">
    <source>
        <dbReference type="Google" id="ProtNLM"/>
    </source>
</evidence>
<dbReference type="Proteomes" id="UP000077134">
    <property type="component" value="Unassembled WGS sequence"/>
</dbReference>
<dbReference type="KEGG" id="pcx:LPB68_04755"/>
<protein>
    <recommendedName>
        <fullName evidence="3">Resolvase HTH domain-containing protein</fullName>
    </recommendedName>
</protein>
<comment type="caution">
    <text evidence="1">The sequence shown here is derived from an EMBL/GenBank/DDBJ whole genome shotgun (WGS) entry which is preliminary data.</text>
</comment>
<gene>
    <name evidence="1" type="ORF">PNBC_15495</name>
</gene>
<evidence type="ECO:0000313" key="1">
    <source>
        <dbReference type="EMBL" id="OAB72834.1"/>
    </source>
</evidence>